<evidence type="ECO:0000313" key="2">
    <source>
        <dbReference type="EMBL" id="WTW64589.1"/>
    </source>
</evidence>
<keyword evidence="1" id="KW-0812">Transmembrane</keyword>
<proteinExistence type="predicted"/>
<accession>A0AAU2VBX5</accession>
<organism evidence="2">
    <name type="scientific">Streptomyces sp. NBC_00003</name>
    <dbReference type="NCBI Taxonomy" id="2903608"/>
    <lineage>
        <taxon>Bacteria</taxon>
        <taxon>Bacillati</taxon>
        <taxon>Actinomycetota</taxon>
        <taxon>Actinomycetes</taxon>
        <taxon>Kitasatosporales</taxon>
        <taxon>Streptomycetaceae</taxon>
        <taxon>Streptomyces</taxon>
    </lineage>
</organism>
<evidence type="ECO:0000256" key="1">
    <source>
        <dbReference type="SAM" id="Phobius"/>
    </source>
</evidence>
<keyword evidence="1" id="KW-0472">Membrane</keyword>
<feature type="transmembrane region" description="Helical" evidence="1">
    <location>
        <begin position="38"/>
        <end position="57"/>
    </location>
</feature>
<sequence length="73" mass="7709">MYGKPAWGTILPLAGMAAAPEAIPGLPLAKALQEAAGAGFIVYCLIACLLLLARIGLRRHSVHKSMPADREKK</sequence>
<gene>
    <name evidence="2" type="ORF">OG549_30255</name>
</gene>
<protein>
    <submittedName>
        <fullName evidence="2">Uncharacterized protein</fullName>
    </submittedName>
</protein>
<name>A0AAU2VBX5_9ACTN</name>
<reference evidence="2" key="1">
    <citation type="submission" date="2022-10" db="EMBL/GenBank/DDBJ databases">
        <title>The complete genomes of actinobacterial strains from the NBC collection.</title>
        <authorList>
            <person name="Joergensen T.S."/>
            <person name="Alvarez Arevalo M."/>
            <person name="Sterndorff E.B."/>
            <person name="Faurdal D."/>
            <person name="Vuksanovic O."/>
            <person name="Mourched A.-S."/>
            <person name="Charusanti P."/>
            <person name="Shaw S."/>
            <person name="Blin K."/>
            <person name="Weber T."/>
        </authorList>
    </citation>
    <scope>NUCLEOTIDE SEQUENCE</scope>
    <source>
        <strain evidence="2">NBC_00003</strain>
    </source>
</reference>
<dbReference type="EMBL" id="CP108318">
    <property type="protein sequence ID" value="WTW64589.1"/>
    <property type="molecule type" value="Genomic_DNA"/>
</dbReference>
<dbReference type="AlphaFoldDB" id="A0AAU2VBX5"/>
<keyword evidence="1" id="KW-1133">Transmembrane helix</keyword>